<protein>
    <submittedName>
        <fullName evidence="7">Fucose permease</fullName>
    </submittedName>
</protein>
<reference evidence="7 8" key="1">
    <citation type="submission" date="2020-07" db="EMBL/GenBank/DDBJ databases">
        <title>Genomic Encyclopedia of Type Strains, Phase IV (KMG-V): Genome sequencing to study the core and pangenomes of soil and plant-associated prokaryotes.</title>
        <authorList>
            <person name="Whitman W."/>
        </authorList>
    </citation>
    <scope>NUCLEOTIDE SEQUENCE [LARGE SCALE GENOMIC DNA]</scope>
    <source>
        <strain evidence="7 8">AN3</strain>
    </source>
</reference>
<evidence type="ECO:0000256" key="2">
    <source>
        <dbReference type="ARBA" id="ARBA00022692"/>
    </source>
</evidence>
<feature type="transmembrane region" description="Helical" evidence="5">
    <location>
        <begin position="178"/>
        <end position="200"/>
    </location>
</feature>
<dbReference type="InterPro" id="IPR051788">
    <property type="entry name" value="MFS_Transporter"/>
</dbReference>
<dbReference type="InterPro" id="IPR020846">
    <property type="entry name" value="MFS_dom"/>
</dbReference>
<evidence type="ECO:0000256" key="4">
    <source>
        <dbReference type="ARBA" id="ARBA00023136"/>
    </source>
</evidence>
<sequence length="405" mass="42282">MSILSEIQAGDKTMDASVYRKKAVYGRWAVACAFFFNGFLIGSWAPQIPVFMSRLHISEFTLGLMILVFGMGALAAMPWCGYLIGRYGSRAVVQGFAIFCSFSLLLVALAPNVYIAAPALFLFGAVIGGMDVAMNANAVEVEKKLSRAVMSSSHGFWSLGGFAGGALGGLLIEAQGHLVHAAVVTGIAVVLGLAAFRYMITEDAPVVHEKKGKLAFPTNPLIYLIGIMALFSMVPEGSVLDWAALYLKQERGADIATAGFAFAAFSGTMSVMRFLGDGVRNRFGAVKTLRVSALIGASGMLVASLAPSPWIAILAFAFSGLGIANMVPIAFSAAGNQKGTSSGVALSLVTLMGYSGILVAPSAIGFVGGRTGFASVYMVLACLLIVVFLMANLAASADRSENSES</sequence>
<feature type="transmembrane region" description="Helical" evidence="5">
    <location>
        <begin position="115"/>
        <end position="134"/>
    </location>
</feature>
<comment type="subcellular location">
    <subcellularLocation>
        <location evidence="1">Membrane</location>
        <topology evidence="1">Multi-pass membrane protein</topology>
    </subcellularLocation>
</comment>
<feature type="transmembrane region" description="Helical" evidence="5">
    <location>
        <begin position="221"/>
        <end position="243"/>
    </location>
</feature>
<feature type="transmembrane region" description="Helical" evidence="5">
    <location>
        <begin position="374"/>
        <end position="395"/>
    </location>
</feature>
<dbReference type="Gene3D" id="1.20.1250.20">
    <property type="entry name" value="MFS general substrate transporter like domains"/>
    <property type="match status" value="2"/>
</dbReference>
<keyword evidence="8" id="KW-1185">Reference proteome</keyword>
<organism evidence="7 8">
    <name type="scientific">Phyllobacterium myrsinacearum</name>
    <dbReference type="NCBI Taxonomy" id="28101"/>
    <lineage>
        <taxon>Bacteria</taxon>
        <taxon>Pseudomonadati</taxon>
        <taxon>Pseudomonadota</taxon>
        <taxon>Alphaproteobacteria</taxon>
        <taxon>Hyphomicrobiales</taxon>
        <taxon>Phyllobacteriaceae</taxon>
        <taxon>Phyllobacterium</taxon>
    </lineage>
</organism>
<proteinExistence type="predicted"/>
<comment type="caution">
    <text evidence="7">The sequence shown here is derived from an EMBL/GenBank/DDBJ whole genome shotgun (WGS) entry which is preliminary data.</text>
</comment>
<evidence type="ECO:0000313" key="7">
    <source>
        <dbReference type="EMBL" id="MBA8878132.1"/>
    </source>
</evidence>
<dbReference type="Proteomes" id="UP000549052">
    <property type="component" value="Unassembled WGS sequence"/>
</dbReference>
<dbReference type="InterPro" id="IPR036259">
    <property type="entry name" value="MFS_trans_sf"/>
</dbReference>
<feature type="transmembrane region" description="Helical" evidence="5">
    <location>
        <begin position="311"/>
        <end position="331"/>
    </location>
</feature>
<dbReference type="GO" id="GO:0022857">
    <property type="term" value="F:transmembrane transporter activity"/>
    <property type="evidence" value="ECO:0007669"/>
    <property type="project" value="InterPro"/>
</dbReference>
<feature type="transmembrane region" description="Helical" evidence="5">
    <location>
        <begin position="24"/>
        <end position="44"/>
    </location>
</feature>
<dbReference type="AlphaFoldDB" id="A0A839EGW4"/>
<feature type="transmembrane region" description="Helical" evidence="5">
    <location>
        <begin position="91"/>
        <end position="109"/>
    </location>
</feature>
<feature type="transmembrane region" description="Helical" evidence="5">
    <location>
        <begin position="64"/>
        <end position="84"/>
    </location>
</feature>
<dbReference type="CDD" id="cd17393">
    <property type="entry name" value="MFS_MosC_like"/>
    <property type="match status" value="1"/>
</dbReference>
<feature type="transmembrane region" description="Helical" evidence="5">
    <location>
        <begin position="155"/>
        <end position="172"/>
    </location>
</feature>
<dbReference type="PANTHER" id="PTHR23514:SF13">
    <property type="entry name" value="INNER MEMBRANE PROTEIN YBJJ"/>
    <property type="match status" value="1"/>
</dbReference>
<keyword evidence="4 5" id="KW-0472">Membrane</keyword>
<dbReference type="InterPro" id="IPR011701">
    <property type="entry name" value="MFS"/>
</dbReference>
<evidence type="ECO:0000256" key="5">
    <source>
        <dbReference type="SAM" id="Phobius"/>
    </source>
</evidence>
<feature type="transmembrane region" description="Helical" evidence="5">
    <location>
        <begin position="343"/>
        <end position="368"/>
    </location>
</feature>
<dbReference type="PROSITE" id="PS50850">
    <property type="entry name" value="MFS"/>
    <property type="match status" value="1"/>
</dbReference>
<evidence type="ECO:0000259" key="6">
    <source>
        <dbReference type="PROSITE" id="PS50850"/>
    </source>
</evidence>
<dbReference type="PANTHER" id="PTHR23514">
    <property type="entry name" value="BYPASS OF STOP CODON PROTEIN 6"/>
    <property type="match status" value="1"/>
</dbReference>
<evidence type="ECO:0000313" key="8">
    <source>
        <dbReference type="Proteomes" id="UP000549052"/>
    </source>
</evidence>
<feature type="transmembrane region" description="Helical" evidence="5">
    <location>
        <begin position="255"/>
        <end position="276"/>
    </location>
</feature>
<evidence type="ECO:0000256" key="3">
    <source>
        <dbReference type="ARBA" id="ARBA00022989"/>
    </source>
</evidence>
<keyword evidence="2 5" id="KW-0812">Transmembrane</keyword>
<accession>A0A839EGW4</accession>
<feature type="domain" description="Major facilitator superfamily (MFS) profile" evidence="6">
    <location>
        <begin position="26"/>
        <end position="399"/>
    </location>
</feature>
<dbReference type="Pfam" id="PF07690">
    <property type="entry name" value="MFS_1"/>
    <property type="match status" value="2"/>
</dbReference>
<feature type="transmembrane region" description="Helical" evidence="5">
    <location>
        <begin position="288"/>
        <end position="305"/>
    </location>
</feature>
<name>A0A839EGW4_9HYPH</name>
<keyword evidence="3 5" id="KW-1133">Transmembrane helix</keyword>
<dbReference type="GO" id="GO:0016020">
    <property type="term" value="C:membrane"/>
    <property type="evidence" value="ECO:0007669"/>
    <property type="project" value="UniProtKB-SubCell"/>
</dbReference>
<dbReference type="SUPFAM" id="SSF103473">
    <property type="entry name" value="MFS general substrate transporter"/>
    <property type="match status" value="1"/>
</dbReference>
<dbReference type="EMBL" id="JACGXN010000001">
    <property type="protein sequence ID" value="MBA8878132.1"/>
    <property type="molecule type" value="Genomic_DNA"/>
</dbReference>
<evidence type="ECO:0000256" key="1">
    <source>
        <dbReference type="ARBA" id="ARBA00004141"/>
    </source>
</evidence>
<gene>
    <name evidence="7" type="ORF">FHW16_001814</name>
</gene>